<keyword evidence="3" id="KW-0143">Chaperone</keyword>
<reference evidence="5" key="1">
    <citation type="submission" date="2018-06" db="EMBL/GenBank/DDBJ databases">
        <title>Aestuariibacter litoralis strain KCTC 52945T.</title>
        <authorList>
            <person name="Li X."/>
            <person name="Salam N."/>
            <person name="Li J.-L."/>
            <person name="Chen Y.-M."/>
            <person name="Yang Z.-W."/>
            <person name="Zhang L.-Y."/>
            <person name="Han M.-X."/>
            <person name="Xiao M."/>
            <person name="Li W.-J."/>
        </authorList>
    </citation>
    <scope>NUCLEOTIDE SEQUENCE [LARGE SCALE GENOMIC DNA]</scope>
    <source>
        <strain evidence="5">KCTC 52945</strain>
    </source>
</reference>
<dbReference type="GO" id="GO:0006099">
    <property type="term" value="P:tricarboxylic acid cycle"/>
    <property type="evidence" value="ECO:0007669"/>
    <property type="project" value="TreeGrafter"/>
</dbReference>
<evidence type="ECO:0000256" key="1">
    <source>
        <dbReference type="ARBA" id="ARBA00008571"/>
    </source>
</evidence>
<dbReference type="SUPFAM" id="SSF109910">
    <property type="entry name" value="YgfY-like"/>
    <property type="match status" value="1"/>
</dbReference>
<dbReference type="Pfam" id="PF03937">
    <property type="entry name" value="Sdh5"/>
    <property type="match status" value="1"/>
</dbReference>
<accession>A0A2W2AWR1</accession>
<organism evidence="4 5">
    <name type="scientific">Aestuariivirga litoralis</name>
    <dbReference type="NCBI Taxonomy" id="2650924"/>
    <lineage>
        <taxon>Bacteria</taxon>
        <taxon>Pseudomonadati</taxon>
        <taxon>Pseudomonadota</taxon>
        <taxon>Alphaproteobacteria</taxon>
        <taxon>Hyphomicrobiales</taxon>
        <taxon>Aestuariivirgaceae</taxon>
        <taxon>Aestuariivirga</taxon>
    </lineage>
</organism>
<evidence type="ECO:0000256" key="3">
    <source>
        <dbReference type="ARBA" id="ARBA00023186"/>
    </source>
</evidence>
<dbReference type="PANTHER" id="PTHR12469:SF2">
    <property type="entry name" value="SUCCINATE DEHYDROGENASE ASSEMBLY FACTOR 2, MITOCHONDRIAL"/>
    <property type="match status" value="1"/>
</dbReference>
<evidence type="ECO:0000313" key="5">
    <source>
        <dbReference type="Proteomes" id="UP000248795"/>
    </source>
</evidence>
<keyword evidence="5" id="KW-1185">Reference proteome</keyword>
<sequence>MTASSETETRRKRLLWRATHRGIKEMDLILGGFVVQHLGGFSEDEITDLERIMEIPDQDMLSWATRQAEVPPEHLSPLLTRILAYTP</sequence>
<name>A0A2W2AWR1_9HYPH</name>
<gene>
    <name evidence="4" type="ORF">DK847_09840</name>
</gene>
<comment type="caution">
    <text evidence="4">The sequence shown here is derived from an EMBL/GenBank/DDBJ whole genome shotgun (WGS) entry which is preliminary data.</text>
</comment>
<dbReference type="PANTHER" id="PTHR12469">
    <property type="entry name" value="PROTEIN EMI5 HOMOLOG, MITOCHONDRIAL"/>
    <property type="match status" value="1"/>
</dbReference>
<evidence type="ECO:0000256" key="2">
    <source>
        <dbReference type="ARBA" id="ARBA00019418"/>
    </source>
</evidence>
<dbReference type="Gene3D" id="1.10.150.250">
    <property type="entry name" value="Flavinator of succinate dehydrogenase"/>
    <property type="match status" value="1"/>
</dbReference>
<dbReference type="Proteomes" id="UP000248795">
    <property type="component" value="Unassembled WGS sequence"/>
</dbReference>
<dbReference type="InterPro" id="IPR036714">
    <property type="entry name" value="SDH_sf"/>
</dbReference>
<proteinExistence type="inferred from homology"/>
<evidence type="ECO:0000313" key="4">
    <source>
        <dbReference type="EMBL" id="PZF77080.1"/>
    </source>
</evidence>
<comment type="similarity">
    <text evidence="1">Belongs to the SdhE FAD assembly factor family.</text>
</comment>
<protein>
    <recommendedName>
        <fullName evidence="2">FAD assembly factor SdhE</fullName>
    </recommendedName>
</protein>
<dbReference type="RefSeq" id="WP_111198658.1">
    <property type="nucleotide sequence ID" value="NZ_QKVK01000004.1"/>
</dbReference>
<dbReference type="EMBL" id="QKVK01000004">
    <property type="protein sequence ID" value="PZF77080.1"/>
    <property type="molecule type" value="Genomic_DNA"/>
</dbReference>
<dbReference type="InterPro" id="IPR005631">
    <property type="entry name" value="SDH"/>
</dbReference>
<dbReference type="AlphaFoldDB" id="A0A2W2AWR1"/>